<dbReference type="AlphaFoldDB" id="A0A0J1BM89"/>
<name>A0A0J1BM89_RHOIS</name>
<comment type="caution">
    <text evidence="1">The sequence shown here is derived from an EMBL/GenBank/DDBJ whole genome shotgun (WGS) entry which is preliminary data.</text>
</comment>
<gene>
    <name evidence="1" type="ORF">RISK_000683</name>
</gene>
<dbReference type="STRING" id="595434.RISK_000683"/>
<dbReference type="InterPro" id="IPR043472">
    <property type="entry name" value="Macro_dom-like"/>
</dbReference>
<dbReference type="PATRIC" id="fig|595434.4.peg.661"/>
<organism evidence="1 2">
    <name type="scientific">Rhodopirellula islandica</name>
    <dbReference type="NCBI Taxonomy" id="595434"/>
    <lineage>
        <taxon>Bacteria</taxon>
        <taxon>Pseudomonadati</taxon>
        <taxon>Planctomycetota</taxon>
        <taxon>Planctomycetia</taxon>
        <taxon>Pirellulales</taxon>
        <taxon>Pirellulaceae</taxon>
        <taxon>Rhodopirellula</taxon>
    </lineage>
</organism>
<evidence type="ECO:0000313" key="2">
    <source>
        <dbReference type="Proteomes" id="UP000036367"/>
    </source>
</evidence>
<dbReference type="Proteomes" id="UP000036367">
    <property type="component" value="Unassembled WGS sequence"/>
</dbReference>
<accession>A0A0J1BM89</accession>
<reference evidence="1" key="1">
    <citation type="submission" date="2015-05" db="EMBL/GenBank/DDBJ databases">
        <title>Permanent draft genome of Rhodopirellula islandicus K833.</title>
        <authorList>
            <person name="Kizina J."/>
            <person name="Richter M."/>
            <person name="Glockner F.O."/>
            <person name="Harder J."/>
        </authorList>
    </citation>
    <scope>NUCLEOTIDE SEQUENCE [LARGE SCALE GENOMIC DNA]</scope>
    <source>
        <strain evidence="1">K833</strain>
    </source>
</reference>
<evidence type="ECO:0000313" key="1">
    <source>
        <dbReference type="EMBL" id="KLU07605.1"/>
    </source>
</evidence>
<proteinExistence type="predicted"/>
<dbReference type="EMBL" id="LECT01000006">
    <property type="protein sequence ID" value="KLU07605.1"/>
    <property type="molecule type" value="Genomic_DNA"/>
</dbReference>
<keyword evidence="2" id="KW-1185">Reference proteome</keyword>
<sequence>MSANMLCSQPLLGYPMIGAGLAGGNWKTIADIIQQELVGNISS</sequence>
<protein>
    <submittedName>
        <fullName evidence="1">Uncharacterized protein</fullName>
    </submittedName>
</protein>
<dbReference type="SUPFAM" id="SSF52949">
    <property type="entry name" value="Macro domain-like"/>
    <property type="match status" value="1"/>
</dbReference>